<protein>
    <recommendedName>
        <fullName evidence="9">Indole-3-glycerol phosphate synthase</fullName>
        <shortName evidence="9">IGPS</shortName>
        <ecNumber evidence="9">4.1.1.48</ecNumber>
    </recommendedName>
</protein>
<dbReference type="SUPFAM" id="SSF51366">
    <property type="entry name" value="Ribulose-phoshate binding barrel"/>
    <property type="match status" value="1"/>
</dbReference>
<comment type="pathway">
    <text evidence="2 9">Amino-acid biosynthesis; L-tryptophan biosynthesis; L-tryptophan from chorismate: step 4/5.</text>
</comment>
<evidence type="ECO:0000313" key="12">
    <source>
        <dbReference type="Proteomes" id="UP000321574"/>
    </source>
</evidence>
<dbReference type="PROSITE" id="PS00614">
    <property type="entry name" value="IGPS"/>
    <property type="match status" value="1"/>
</dbReference>
<evidence type="ECO:0000256" key="7">
    <source>
        <dbReference type="ARBA" id="ARBA00023141"/>
    </source>
</evidence>
<keyword evidence="6 9" id="KW-0822">Tryptophan biosynthesis</keyword>
<evidence type="ECO:0000256" key="4">
    <source>
        <dbReference type="ARBA" id="ARBA00022605"/>
    </source>
</evidence>
<organism evidence="11 12">
    <name type="scientific">Cerasibacillus terrae</name>
    <dbReference type="NCBI Taxonomy" id="2498845"/>
    <lineage>
        <taxon>Bacteria</taxon>
        <taxon>Bacillati</taxon>
        <taxon>Bacillota</taxon>
        <taxon>Bacilli</taxon>
        <taxon>Bacillales</taxon>
        <taxon>Bacillaceae</taxon>
        <taxon>Cerasibacillus</taxon>
    </lineage>
</organism>
<dbReference type="InterPro" id="IPR013785">
    <property type="entry name" value="Aldolase_TIM"/>
</dbReference>
<dbReference type="CDD" id="cd00331">
    <property type="entry name" value="IGPS"/>
    <property type="match status" value="1"/>
</dbReference>
<dbReference type="FunFam" id="3.20.20.70:FF:000024">
    <property type="entry name" value="Indole-3-glycerol phosphate synthase"/>
    <property type="match status" value="1"/>
</dbReference>
<dbReference type="Pfam" id="PF00218">
    <property type="entry name" value="IGPS"/>
    <property type="match status" value="1"/>
</dbReference>
<evidence type="ECO:0000313" key="11">
    <source>
        <dbReference type="EMBL" id="TXL64067.1"/>
    </source>
</evidence>
<dbReference type="InterPro" id="IPR013798">
    <property type="entry name" value="Indole-3-glycerol_P_synth_dom"/>
</dbReference>
<comment type="caution">
    <text evidence="11">The sequence shown here is derived from an EMBL/GenBank/DDBJ whole genome shotgun (WGS) entry which is preliminary data.</text>
</comment>
<evidence type="ECO:0000256" key="8">
    <source>
        <dbReference type="ARBA" id="ARBA00023239"/>
    </source>
</evidence>
<keyword evidence="4 9" id="KW-0028">Amino-acid biosynthesis</keyword>
<dbReference type="Proteomes" id="UP000321574">
    <property type="component" value="Unassembled WGS sequence"/>
</dbReference>
<dbReference type="HAMAP" id="MF_00134_A">
    <property type="entry name" value="IGPS_A"/>
    <property type="match status" value="1"/>
</dbReference>
<dbReference type="EMBL" id="VDUW01000006">
    <property type="protein sequence ID" value="TXL64067.1"/>
    <property type="molecule type" value="Genomic_DNA"/>
</dbReference>
<dbReference type="Gene3D" id="3.20.20.70">
    <property type="entry name" value="Aldolase class I"/>
    <property type="match status" value="1"/>
</dbReference>
<keyword evidence="5 9" id="KW-0210">Decarboxylase</keyword>
<dbReference type="HAMAP" id="MF_00134_B">
    <property type="entry name" value="IGPS_B"/>
    <property type="match status" value="1"/>
</dbReference>
<evidence type="ECO:0000256" key="5">
    <source>
        <dbReference type="ARBA" id="ARBA00022793"/>
    </source>
</evidence>
<feature type="domain" description="Indole-3-glycerol phosphate synthase" evidence="10">
    <location>
        <begin position="4"/>
        <end position="252"/>
    </location>
</feature>
<evidence type="ECO:0000256" key="1">
    <source>
        <dbReference type="ARBA" id="ARBA00001633"/>
    </source>
</evidence>
<accession>A0A5C8NSD0</accession>
<evidence type="ECO:0000259" key="10">
    <source>
        <dbReference type="Pfam" id="PF00218"/>
    </source>
</evidence>
<comment type="catalytic activity">
    <reaction evidence="1 9">
        <text>1-(2-carboxyphenylamino)-1-deoxy-D-ribulose 5-phosphate + H(+) = (1S,2R)-1-C-(indol-3-yl)glycerol 3-phosphate + CO2 + H2O</text>
        <dbReference type="Rhea" id="RHEA:23476"/>
        <dbReference type="ChEBI" id="CHEBI:15377"/>
        <dbReference type="ChEBI" id="CHEBI:15378"/>
        <dbReference type="ChEBI" id="CHEBI:16526"/>
        <dbReference type="ChEBI" id="CHEBI:58613"/>
        <dbReference type="ChEBI" id="CHEBI:58866"/>
        <dbReference type="EC" id="4.1.1.48"/>
    </reaction>
</comment>
<dbReference type="PANTHER" id="PTHR22854:SF2">
    <property type="entry name" value="INDOLE-3-GLYCEROL-PHOSPHATE SYNTHASE"/>
    <property type="match status" value="1"/>
</dbReference>
<dbReference type="AlphaFoldDB" id="A0A5C8NSD0"/>
<dbReference type="GO" id="GO:0004640">
    <property type="term" value="F:phosphoribosylanthranilate isomerase activity"/>
    <property type="evidence" value="ECO:0007669"/>
    <property type="project" value="TreeGrafter"/>
</dbReference>
<name>A0A5C8NSD0_9BACI</name>
<evidence type="ECO:0000256" key="2">
    <source>
        <dbReference type="ARBA" id="ARBA00004696"/>
    </source>
</evidence>
<dbReference type="NCBIfam" id="NF001377">
    <property type="entry name" value="PRK00278.2-4"/>
    <property type="match status" value="1"/>
</dbReference>
<dbReference type="GO" id="GO:0000162">
    <property type="term" value="P:L-tryptophan biosynthetic process"/>
    <property type="evidence" value="ECO:0007669"/>
    <property type="project" value="UniProtKB-UniRule"/>
</dbReference>
<proteinExistence type="inferred from homology"/>
<evidence type="ECO:0000256" key="3">
    <source>
        <dbReference type="ARBA" id="ARBA00008737"/>
    </source>
</evidence>
<dbReference type="UniPathway" id="UPA00035">
    <property type="reaction ID" value="UER00043"/>
</dbReference>
<evidence type="ECO:0000256" key="9">
    <source>
        <dbReference type="HAMAP-Rule" id="MF_00134"/>
    </source>
</evidence>
<dbReference type="NCBIfam" id="NF001371">
    <property type="entry name" value="PRK00278.1-3"/>
    <property type="match status" value="1"/>
</dbReference>
<sequence>MTILEKIIKQKEKEVAVLKKRNFTHIYQPKNPIMSIKQTFSSSESLQIIAEIKRSSPSKGAINMHINPVEQAKKYEAFGASAISVLTDHTFFKGSIDDLYAVRKAVNLPILCKDFIIDPIQIDQAKVAGANIILLIVAALSTTQLKELYHYAKKLNLDVLCEVHNGEEMQKALTIGAEIIGINNRNLKTFEVDLRTTEKLAPTIKDPSTLLISESGVKTRTDALRLSKAGVSGLLIGETLMQASNLEETFENLKVLKGQIPNAR</sequence>
<keyword evidence="8 9" id="KW-0456">Lyase</keyword>
<keyword evidence="7 9" id="KW-0057">Aromatic amino acid biosynthesis</keyword>
<dbReference type="InterPro" id="IPR011060">
    <property type="entry name" value="RibuloseP-bd_barrel"/>
</dbReference>
<dbReference type="GO" id="GO:0004425">
    <property type="term" value="F:indole-3-glycerol-phosphate synthase activity"/>
    <property type="evidence" value="ECO:0007669"/>
    <property type="project" value="UniProtKB-UniRule"/>
</dbReference>
<evidence type="ECO:0000256" key="6">
    <source>
        <dbReference type="ARBA" id="ARBA00022822"/>
    </source>
</evidence>
<dbReference type="EC" id="4.1.1.48" evidence="9"/>
<dbReference type="InterPro" id="IPR045186">
    <property type="entry name" value="Indole-3-glycerol_P_synth"/>
</dbReference>
<comment type="similarity">
    <text evidence="3 9">Belongs to the TrpC family.</text>
</comment>
<keyword evidence="12" id="KW-1185">Reference proteome</keyword>
<dbReference type="PANTHER" id="PTHR22854">
    <property type="entry name" value="TRYPTOPHAN BIOSYNTHESIS PROTEIN"/>
    <property type="match status" value="1"/>
</dbReference>
<dbReference type="OrthoDB" id="9804217at2"/>
<dbReference type="RefSeq" id="WP_147667951.1">
    <property type="nucleotide sequence ID" value="NZ_VDUW01000006.1"/>
</dbReference>
<reference evidence="11 12" key="1">
    <citation type="submission" date="2019-06" db="EMBL/GenBank/DDBJ databases">
        <title>Cerasibacillus sp. nov., isolated from maize field.</title>
        <authorList>
            <person name="Lin S.-Y."/>
            <person name="Tsai C.-F."/>
            <person name="Young C.-C."/>
        </authorList>
    </citation>
    <scope>NUCLEOTIDE SEQUENCE [LARGE SCALE GENOMIC DNA]</scope>
    <source>
        <strain evidence="11 12">CC-CFT480</strain>
    </source>
</reference>
<dbReference type="InterPro" id="IPR001468">
    <property type="entry name" value="Indole-3-GlycerolPSynthase_CS"/>
</dbReference>
<gene>
    <name evidence="9 11" type="primary">trpC</name>
    <name evidence="11" type="ORF">FHP05_10290</name>
</gene>